<dbReference type="InterPro" id="IPR016197">
    <property type="entry name" value="Chromo-like_dom_sf"/>
</dbReference>
<comment type="caution">
    <text evidence="2">The sequence shown here is derived from an EMBL/GenBank/DDBJ whole genome shotgun (WGS) entry which is preliminary data.</text>
</comment>
<dbReference type="Proteomes" id="UP000050509">
    <property type="component" value="Unassembled WGS sequence"/>
</dbReference>
<accession>A0A0P9DDA4</accession>
<sequence>MPNNLTLGWAPERTWLFAVGTLEWKHADSFSPFPQENRRDAALVEFFRAQGVPESHITYLQDRQATTRHIQQALEAQLGAAGAGDLLVLYYCGHGGKYDDGAAYFASYDTDCEANRGWLVDTIPATIERCFGGARALLLADCCYSGCLADAVARRARKVAYASLTSSLASELSTGNWTFTEGLLAGLRGQAFVDADANSAITLAALAAQIEANMAFAEEQLATFATAGSFDPQTVVAAARPRLDPRVGNNVEVLSEAEWYPAQIIDARGDQAKVHYYGYEASDDEWVPPDRVRAAVRPSYRVGTAVEVQWKRTWYPAKVVSARLGLHEIQYDDYGADWNEWVAGKRIRLPR</sequence>
<keyword evidence="3" id="KW-1185">Reference proteome</keyword>
<dbReference type="SUPFAM" id="SSF54160">
    <property type="entry name" value="Chromo domain-like"/>
    <property type="match status" value="2"/>
</dbReference>
<feature type="domain" description="Agenet-like" evidence="1">
    <location>
        <begin position="248"/>
        <end position="293"/>
    </location>
</feature>
<evidence type="ECO:0000313" key="3">
    <source>
        <dbReference type="Proteomes" id="UP000050509"/>
    </source>
</evidence>
<evidence type="ECO:0000313" key="2">
    <source>
        <dbReference type="EMBL" id="KPV50666.1"/>
    </source>
</evidence>
<feature type="domain" description="Agenet-like" evidence="1">
    <location>
        <begin position="303"/>
        <end position="350"/>
    </location>
</feature>
<evidence type="ECO:0000259" key="1">
    <source>
        <dbReference type="Pfam" id="PF05641"/>
    </source>
</evidence>
<dbReference type="Pfam" id="PF05641">
    <property type="entry name" value="Agenet"/>
    <property type="match status" value="2"/>
</dbReference>
<name>A0A0P9DDA4_9CHLR</name>
<dbReference type="InterPro" id="IPR008395">
    <property type="entry name" value="Agenet-like_dom"/>
</dbReference>
<proteinExistence type="predicted"/>
<dbReference type="Gene3D" id="2.30.30.140">
    <property type="match status" value="2"/>
</dbReference>
<protein>
    <recommendedName>
        <fullName evidence="1">Agenet-like domain-containing protein</fullName>
    </recommendedName>
</protein>
<gene>
    <name evidence="2" type="ORF">SE17_25570</name>
</gene>
<dbReference type="AlphaFoldDB" id="A0A0P9DDA4"/>
<organism evidence="2 3">
    <name type="scientific">Kouleothrix aurantiaca</name>
    <dbReference type="NCBI Taxonomy" id="186479"/>
    <lineage>
        <taxon>Bacteria</taxon>
        <taxon>Bacillati</taxon>
        <taxon>Chloroflexota</taxon>
        <taxon>Chloroflexia</taxon>
        <taxon>Chloroflexales</taxon>
        <taxon>Roseiflexineae</taxon>
        <taxon>Roseiflexaceae</taxon>
        <taxon>Kouleothrix</taxon>
    </lineage>
</organism>
<dbReference type="Gene3D" id="3.40.50.1460">
    <property type="match status" value="1"/>
</dbReference>
<reference evidence="2 3" key="1">
    <citation type="submission" date="2015-09" db="EMBL/GenBank/DDBJ databases">
        <title>Draft genome sequence of Kouleothrix aurantiaca JCM 19913.</title>
        <authorList>
            <person name="Hemp J."/>
        </authorList>
    </citation>
    <scope>NUCLEOTIDE SEQUENCE [LARGE SCALE GENOMIC DNA]</scope>
    <source>
        <strain evidence="2 3">COM-B</strain>
    </source>
</reference>
<dbReference type="EMBL" id="LJCR01001271">
    <property type="protein sequence ID" value="KPV50666.1"/>
    <property type="molecule type" value="Genomic_DNA"/>
</dbReference>